<dbReference type="HOGENOM" id="CLU_036110_3_1_6"/>
<evidence type="ECO:0000256" key="2">
    <source>
        <dbReference type="PIRSR" id="PIRSR605511-1"/>
    </source>
</evidence>
<dbReference type="Proteomes" id="UP000000466">
    <property type="component" value="Chromosome"/>
</dbReference>
<dbReference type="InterPro" id="IPR005511">
    <property type="entry name" value="SMP-30"/>
</dbReference>
<dbReference type="RefSeq" id="WP_015047659.1">
    <property type="nucleotide sequence ID" value="NC_018868.3"/>
</dbReference>
<feature type="active site" description="Proton donor/acceptor" evidence="2">
    <location>
        <position position="198"/>
    </location>
</feature>
<comment type="cofactor">
    <cofactor evidence="3">
        <name>Zn(2+)</name>
        <dbReference type="ChEBI" id="CHEBI:29105"/>
    </cofactor>
    <text evidence="3">Binds 1 divalent metal cation per subunit.</text>
</comment>
<sequence length="294" mass="32595">MNQPRCIWDGKATLAEGPCWMADENALYWVDIQQHRLHRLSLADQSHRTWHIAEQVTSIAKDYRGNYVVTIRSGFAYLVLEADHGAIKPIVLPESHRPALRFNDGKVDAAGRYWAGTMDDGEREATGKLYCLDADGGLRIMDEPYCISNGPTFSPDGKTLYHTSTTERTIYQFDVAGDGRLSHKRVFYRVPEGEGYPDGMTCDAEGCIWLCHFFGWQLSRLSPGGKKLSAITLPVSNVTSCAFGGDDLDTLYITTARWALTEQQLAEQPLAGGVFAVCPGVKGMPTHRFGKANL</sequence>
<dbReference type="PANTHER" id="PTHR10907:SF47">
    <property type="entry name" value="REGUCALCIN"/>
    <property type="match status" value="1"/>
</dbReference>
<comment type="similarity">
    <text evidence="1">Belongs to the SMP-30/CGR1 family.</text>
</comment>
<keyword evidence="3" id="KW-0862">Zinc</keyword>
<keyword evidence="6" id="KW-1185">Reference proteome</keyword>
<protein>
    <submittedName>
        <fullName evidence="5">Senescence marker protein-30 family protein</fullName>
    </submittedName>
</protein>
<evidence type="ECO:0000259" key="4">
    <source>
        <dbReference type="Pfam" id="PF08450"/>
    </source>
</evidence>
<organism evidence="5 6">
    <name type="scientific">Simiduia agarivorans (strain DSM 21679 / JCM 13881 / BCRC 17597 / SA1)</name>
    <dbReference type="NCBI Taxonomy" id="1117647"/>
    <lineage>
        <taxon>Bacteria</taxon>
        <taxon>Pseudomonadati</taxon>
        <taxon>Pseudomonadota</taxon>
        <taxon>Gammaproteobacteria</taxon>
        <taxon>Cellvibrionales</taxon>
        <taxon>Cellvibrionaceae</taxon>
        <taxon>Simiduia</taxon>
    </lineage>
</organism>
<dbReference type="EMBL" id="CP003746">
    <property type="protein sequence ID" value="AFU99495.1"/>
    <property type="molecule type" value="Genomic_DNA"/>
</dbReference>
<dbReference type="GO" id="GO:0004341">
    <property type="term" value="F:gluconolactonase activity"/>
    <property type="evidence" value="ECO:0007669"/>
    <property type="project" value="TreeGrafter"/>
</dbReference>
<dbReference type="PRINTS" id="PR01790">
    <property type="entry name" value="SMP30FAMILY"/>
</dbReference>
<dbReference type="AlphaFoldDB" id="K4KMP3"/>
<name>K4KMP3_SIMAS</name>
<dbReference type="eggNOG" id="COG3386">
    <property type="taxonomic scope" value="Bacteria"/>
</dbReference>
<dbReference type="Pfam" id="PF08450">
    <property type="entry name" value="SGL"/>
    <property type="match status" value="1"/>
</dbReference>
<feature type="binding site" evidence="3">
    <location>
        <position position="198"/>
    </location>
    <ligand>
        <name>a divalent metal cation</name>
        <dbReference type="ChEBI" id="CHEBI:60240"/>
    </ligand>
</feature>
<reference evidence="5 6" key="1">
    <citation type="journal article" date="2013" name="Genome Announc.">
        <title>Complete genome sequence of Simiduia agarivorans SA1(T), a marine bacterium able to degrade a variety of polysaccharides.</title>
        <authorList>
            <person name="Lin S.Y."/>
            <person name="Shieh W.Y."/>
            <person name="Chen J.S."/>
            <person name="Tang S.L."/>
        </authorList>
    </citation>
    <scope>NUCLEOTIDE SEQUENCE [LARGE SCALE GENOMIC DNA]</scope>
    <source>
        <strain evidence="6">DSM 21679 / JCM 13881 / BCRC 17597 / SA1</strain>
    </source>
</reference>
<evidence type="ECO:0000256" key="1">
    <source>
        <dbReference type="ARBA" id="ARBA00008853"/>
    </source>
</evidence>
<dbReference type="GO" id="GO:0019853">
    <property type="term" value="P:L-ascorbic acid biosynthetic process"/>
    <property type="evidence" value="ECO:0007669"/>
    <property type="project" value="TreeGrafter"/>
</dbReference>
<evidence type="ECO:0000313" key="5">
    <source>
        <dbReference type="EMBL" id="AFU99495.1"/>
    </source>
</evidence>
<feature type="binding site" evidence="3">
    <location>
        <position position="103"/>
    </location>
    <ligand>
        <name>substrate</name>
    </ligand>
</feature>
<dbReference type="OrthoDB" id="9775406at2"/>
<feature type="binding site" evidence="3">
    <location>
        <position position="149"/>
    </location>
    <ligand>
        <name>a divalent metal cation</name>
        <dbReference type="ChEBI" id="CHEBI:60240"/>
    </ligand>
</feature>
<dbReference type="InterPro" id="IPR013658">
    <property type="entry name" value="SGL"/>
</dbReference>
<keyword evidence="3" id="KW-0479">Metal-binding</keyword>
<evidence type="ECO:0000313" key="6">
    <source>
        <dbReference type="Proteomes" id="UP000000466"/>
    </source>
</evidence>
<dbReference type="KEGG" id="saga:M5M_11590"/>
<proteinExistence type="inferred from homology"/>
<feature type="binding site" evidence="3">
    <location>
        <position position="101"/>
    </location>
    <ligand>
        <name>substrate</name>
    </ligand>
</feature>
<dbReference type="PANTHER" id="PTHR10907">
    <property type="entry name" value="REGUCALCIN"/>
    <property type="match status" value="1"/>
</dbReference>
<gene>
    <name evidence="5" type="ordered locus">M5M_11590</name>
</gene>
<dbReference type="STRING" id="1117647.M5M_11590"/>
<accession>K4KMP3</accession>
<dbReference type="GO" id="GO:0005509">
    <property type="term" value="F:calcium ion binding"/>
    <property type="evidence" value="ECO:0007669"/>
    <property type="project" value="TreeGrafter"/>
</dbReference>
<feature type="domain" description="SMP-30/Gluconolactonase/LRE-like region" evidence="4">
    <location>
        <begin position="14"/>
        <end position="257"/>
    </location>
</feature>
<evidence type="ECO:0000256" key="3">
    <source>
        <dbReference type="PIRSR" id="PIRSR605511-2"/>
    </source>
</evidence>
<dbReference type="SUPFAM" id="SSF63829">
    <property type="entry name" value="Calcium-dependent phosphotriesterase"/>
    <property type="match status" value="1"/>
</dbReference>
<dbReference type="InterPro" id="IPR011042">
    <property type="entry name" value="6-blade_b-propeller_TolB-like"/>
</dbReference>
<feature type="binding site" evidence="3">
    <location>
        <position position="16"/>
    </location>
    <ligand>
        <name>a divalent metal cation</name>
        <dbReference type="ChEBI" id="CHEBI:60240"/>
    </ligand>
</feature>
<dbReference type="Gene3D" id="2.120.10.30">
    <property type="entry name" value="TolB, C-terminal domain"/>
    <property type="match status" value="1"/>
</dbReference>